<reference evidence="6" key="2">
    <citation type="submission" date="2023-01" db="EMBL/GenBank/DDBJ databases">
        <authorList>
            <person name="Sun Q."/>
            <person name="Evtushenko L."/>
        </authorList>
    </citation>
    <scope>NUCLEOTIDE SEQUENCE</scope>
    <source>
        <strain evidence="6">VKM Ac-1321</strain>
    </source>
</reference>
<feature type="active site" description="Nucleophile" evidence="1">
    <location>
        <position position="975"/>
    </location>
</feature>
<keyword evidence="4" id="KW-0732">Signal</keyword>
<feature type="chain" id="PRO_5040830804" description="Golvesin/Xly CBD-like domain-containing protein" evidence="4">
    <location>
        <begin position="31"/>
        <end position="1282"/>
    </location>
</feature>
<feature type="region of interest" description="Disordered" evidence="3">
    <location>
        <begin position="30"/>
        <end position="67"/>
    </location>
</feature>
<dbReference type="Pfam" id="PF25275">
    <property type="entry name" value="Golvesin_C"/>
    <property type="match status" value="1"/>
</dbReference>
<dbReference type="InterPro" id="IPR036514">
    <property type="entry name" value="SGNH_hydro_sf"/>
</dbReference>
<dbReference type="CDD" id="cd01823">
    <property type="entry name" value="SEST_like"/>
    <property type="match status" value="1"/>
</dbReference>
<evidence type="ECO:0000256" key="4">
    <source>
        <dbReference type="SAM" id="SignalP"/>
    </source>
</evidence>
<dbReference type="PANTHER" id="PTHR37981:SF1">
    <property type="entry name" value="SGNH HYDROLASE-TYPE ESTERASE DOMAIN-CONTAINING PROTEIN"/>
    <property type="match status" value="1"/>
</dbReference>
<feature type="domain" description="Golvesin/Xly CBD-like" evidence="5">
    <location>
        <begin position="864"/>
        <end position="958"/>
    </location>
</feature>
<dbReference type="GO" id="GO:0004806">
    <property type="term" value="F:triacylglycerol lipase activity"/>
    <property type="evidence" value="ECO:0007669"/>
    <property type="project" value="TreeGrafter"/>
</dbReference>
<evidence type="ECO:0000256" key="2">
    <source>
        <dbReference type="PIRSR" id="PIRSR637460-2"/>
    </source>
</evidence>
<protein>
    <recommendedName>
        <fullName evidence="5">Golvesin/Xly CBD-like domain-containing protein</fullName>
    </recommendedName>
</protein>
<evidence type="ECO:0000259" key="5">
    <source>
        <dbReference type="Pfam" id="PF25275"/>
    </source>
</evidence>
<dbReference type="PANTHER" id="PTHR37981">
    <property type="entry name" value="LIPASE 2"/>
    <property type="match status" value="1"/>
</dbReference>
<feature type="compositionally biased region" description="Pro residues" evidence="3">
    <location>
        <begin position="30"/>
        <end position="40"/>
    </location>
</feature>
<feature type="disulfide bond" evidence="2">
    <location>
        <begin position="1107"/>
        <end position="1115"/>
    </location>
</feature>
<sequence>MHTARRTRLGAIMAVAVACTLLLPPVPAPAAPPVQTPPPAETTDDLQPSVPAADRDQVLPRGWRSSDDRMMITSGDAAGLHVLVADQSAGYTWRTVATLAEPGFDADQWIGNACVTGSGRRAVVAYAPRTFANDAGLFDRGAFTAVVDLQTGAVAKLPSLSTLAYFSPGCGAGETAVLTRFRDDEIKGGAQTRLSVVDAGAHGVVREVTLNGTVTSAVPVEAGLVAADGARLVRIPDKGDPVGLVRTTNVPFDLRADGSGAVVYVERSGDRVRINRTSTRPGATASLLATGAVGTVGPLSPVGGRVFLAGTTDTVGKLPASVVRTTAGRSAQLSSRGHLAVTKLEQQRPGSAGADPTGPRSLRIDADVLATGKRVRFAVAPAPAAGRSAEHPSLAGRSAQGLTAGSPTDPVDTDRTCSVPRNDPRTQVYQPTPRQVEWAADQAVTGHLTMTRPANWRQSGLPAWSPQGMFPRPALAGGGRVPVQVLLGILTQESNLWQASSVALPGDTANPLIGNFYGRQLYNQNTGDDWIIDWSSADCGYGVAQVTDGMRLGDPARTANQQRAIALDYATNIAAGLQILVAKWNETRAAGLIVNDGDPANIENWFFAVWAYNSGFHPQAGAGQPWGVGWANNPANPRYPADRLPFLEDTYADAAHPQYWPYEEKVLGWAGHPIDSVVAPDTMIAGYRAAWWTTEQNRETVKPPVDQFCDTSNDCHPGMVFVPNDPSVTGEPAGPCGHRNASGKYDLQCWYHQATTWKDCNADCGYELLRFDETYPEQPDGISYPPNCSLSGLPTGALIIDDVADSVPSVRTSCGHPWTNQGTFGLTFAADGTGTYPSKVDFHQIGGGFGGHFWFARTRQSGEAQMKVTGTWTLNRSLSSWARVMVHMPDHGAHTQQASYEVDLGNGTKTRVVLQRTLQNRWVSLGAFPFTGVPRVRLSSQTLDGTGNDDIAFDAVAFQPLPGKPHDQVVALGDSYSSGEGASVTGGGDYYRETDNNGNDEATRNACHRSRNAWSRKAVLPSSPQPIGVRADAWDASMDYHLLACSGAWTNSVMPLLPYRPGPDEVHVEQYGELNQLDRGFADENTTLVTISIGGNDALFGDIIKKCVADFLHDCQDETLDGETQPLSVTEPQRLNIVESKVTGLLRQIRIKAPNAKVLLMGYPRLIEGDGACLAGVAGSGISPAESQWLAQTGQLLDQHLAAAVTAANGQGTRWAWYSDPNDEFAGKGVCGSPESIHGIVADKTPGDSPGIGASQQSFHPKNEGTTLYAQAMNQTVPALGL</sequence>
<dbReference type="Gene3D" id="3.40.50.1110">
    <property type="entry name" value="SGNH hydrolase"/>
    <property type="match status" value="1"/>
</dbReference>
<comment type="caution">
    <text evidence="6">The sequence shown here is derived from an EMBL/GenBank/DDBJ whole genome shotgun (WGS) entry which is preliminary data.</text>
</comment>
<organism evidence="6 7">
    <name type="scientific">Dactylosporangium matsuzakiense</name>
    <dbReference type="NCBI Taxonomy" id="53360"/>
    <lineage>
        <taxon>Bacteria</taxon>
        <taxon>Bacillati</taxon>
        <taxon>Actinomycetota</taxon>
        <taxon>Actinomycetes</taxon>
        <taxon>Micromonosporales</taxon>
        <taxon>Micromonosporaceae</taxon>
        <taxon>Dactylosporangium</taxon>
    </lineage>
</organism>
<keyword evidence="2" id="KW-1015">Disulfide bond</keyword>
<name>A0A9W6KPB5_9ACTN</name>
<dbReference type="InterPro" id="IPR033803">
    <property type="entry name" value="CBD-like_Golvesin-Xly"/>
</dbReference>
<accession>A0A9W6KPB5</accession>
<feature type="region of interest" description="Disordered" evidence="3">
    <location>
        <begin position="382"/>
        <end position="428"/>
    </location>
</feature>
<reference evidence="6" key="1">
    <citation type="journal article" date="2014" name="Int. J. Syst. Evol. Microbiol.">
        <title>Complete genome sequence of Corynebacterium casei LMG S-19264T (=DSM 44701T), isolated from a smear-ripened cheese.</title>
        <authorList>
            <consortium name="US DOE Joint Genome Institute (JGI-PGF)"/>
            <person name="Walter F."/>
            <person name="Albersmeier A."/>
            <person name="Kalinowski J."/>
            <person name="Ruckert C."/>
        </authorList>
    </citation>
    <scope>NUCLEOTIDE SEQUENCE</scope>
    <source>
        <strain evidence="6">VKM Ac-1321</strain>
    </source>
</reference>
<evidence type="ECO:0000256" key="3">
    <source>
        <dbReference type="SAM" id="MobiDB-lite"/>
    </source>
</evidence>
<feature type="active site" evidence="1">
    <location>
        <position position="1260"/>
    </location>
</feature>
<dbReference type="GO" id="GO:0019433">
    <property type="term" value="P:triglyceride catabolic process"/>
    <property type="evidence" value="ECO:0007669"/>
    <property type="project" value="TreeGrafter"/>
</dbReference>
<dbReference type="Proteomes" id="UP001143480">
    <property type="component" value="Unassembled WGS sequence"/>
</dbReference>
<keyword evidence="7" id="KW-1185">Reference proteome</keyword>
<dbReference type="PROSITE" id="PS51257">
    <property type="entry name" value="PROKAR_LIPOPROTEIN"/>
    <property type="match status" value="1"/>
</dbReference>
<dbReference type="InterPro" id="IPR037460">
    <property type="entry name" value="SEST-like"/>
</dbReference>
<dbReference type="EMBL" id="BSFP01000053">
    <property type="protein sequence ID" value="GLL05093.1"/>
    <property type="molecule type" value="Genomic_DNA"/>
</dbReference>
<evidence type="ECO:0000313" key="7">
    <source>
        <dbReference type="Proteomes" id="UP001143480"/>
    </source>
</evidence>
<feature type="disulfide bond" evidence="2">
    <location>
        <begin position="1173"/>
        <end position="1231"/>
    </location>
</feature>
<dbReference type="SUPFAM" id="SSF52266">
    <property type="entry name" value="SGNH hydrolase"/>
    <property type="match status" value="1"/>
</dbReference>
<feature type="disulfide bond" evidence="2">
    <location>
        <begin position="1007"/>
        <end position="1045"/>
    </location>
</feature>
<feature type="signal peptide" evidence="4">
    <location>
        <begin position="1"/>
        <end position="30"/>
    </location>
</feature>
<evidence type="ECO:0000256" key="1">
    <source>
        <dbReference type="PIRSR" id="PIRSR637460-1"/>
    </source>
</evidence>
<feature type="compositionally biased region" description="Basic and acidic residues" evidence="3">
    <location>
        <begin position="53"/>
        <end position="67"/>
    </location>
</feature>
<gene>
    <name evidence="6" type="ORF">GCM10017581_068400</name>
</gene>
<proteinExistence type="predicted"/>
<evidence type="ECO:0000313" key="6">
    <source>
        <dbReference type="EMBL" id="GLL05093.1"/>
    </source>
</evidence>